<protein>
    <submittedName>
        <fullName evidence="3">Reverse transcriptase domain-containing protein</fullName>
    </submittedName>
</protein>
<sequence length="67" mass="7591">MVQLMLELLLNMSHKQKRGLAMGDRISPVFIFLDHIDKSSMTSGNLFYKCDIDGIFIIGTTKDLVET</sequence>
<reference evidence="1 2" key="2">
    <citation type="submission" date="2018-11" db="EMBL/GenBank/DDBJ databases">
        <authorList>
            <consortium name="Pathogen Informatics"/>
        </authorList>
    </citation>
    <scope>NUCLEOTIDE SEQUENCE [LARGE SCALE GENOMIC DNA]</scope>
    <source>
        <strain evidence="1 2">MHpl1</strain>
    </source>
</reference>
<organism evidence="3">
    <name type="scientific">Haemonchus placei</name>
    <name type="common">Barber's pole worm</name>
    <dbReference type="NCBI Taxonomy" id="6290"/>
    <lineage>
        <taxon>Eukaryota</taxon>
        <taxon>Metazoa</taxon>
        <taxon>Ecdysozoa</taxon>
        <taxon>Nematoda</taxon>
        <taxon>Chromadorea</taxon>
        <taxon>Rhabditida</taxon>
        <taxon>Rhabditina</taxon>
        <taxon>Rhabditomorpha</taxon>
        <taxon>Strongyloidea</taxon>
        <taxon>Trichostrongylidae</taxon>
        <taxon>Haemonchus</taxon>
    </lineage>
</organism>
<dbReference type="AlphaFoldDB" id="A0A0N4W0Q9"/>
<dbReference type="WBParaSite" id="HPLM_0000316601-mRNA-1">
    <property type="protein sequence ID" value="HPLM_0000316601-mRNA-1"/>
    <property type="gene ID" value="HPLM_0000316601"/>
</dbReference>
<dbReference type="EMBL" id="UZAF01016102">
    <property type="protein sequence ID" value="VDO20285.1"/>
    <property type="molecule type" value="Genomic_DNA"/>
</dbReference>
<evidence type="ECO:0000313" key="1">
    <source>
        <dbReference type="EMBL" id="VDO20285.1"/>
    </source>
</evidence>
<evidence type="ECO:0000313" key="2">
    <source>
        <dbReference type="Proteomes" id="UP000268014"/>
    </source>
</evidence>
<gene>
    <name evidence="1" type="ORF">HPLM_LOCUS3158</name>
</gene>
<dbReference type="Proteomes" id="UP000268014">
    <property type="component" value="Unassembled WGS sequence"/>
</dbReference>
<name>A0A0N4W0Q9_HAEPC</name>
<dbReference type="OrthoDB" id="5859040at2759"/>
<evidence type="ECO:0000313" key="3">
    <source>
        <dbReference type="WBParaSite" id="HPLM_0000316601-mRNA-1"/>
    </source>
</evidence>
<keyword evidence="2" id="KW-1185">Reference proteome</keyword>
<reference evidence="3" key="1">
    <citation type="submission" date="2017-02" db="UniProtKB">
        <authorList>
            <consortium name="WormBaseParasite"/>
        </authorList>
    </citation>
    <scope>IDENTIFICATION</scope>
</reference>
<proteinExistence type="predicted"/>
<accession>A0A0N4W0Q9</accession>